<dbReference type="RefSeq" id="WP_179406404.1">
    <property type="nucleotide sequence ID" value="NZ_BMGF01000001.1"/>
</dbReference>
<dbReference type="InterPro" id="IPR052513">
    <property type="entry name" value="Thioester_dehydratase-like"/>
</dbReference>
<feature type="domain" description="ChsH2 C-terminal OB-fold" evidence="1">
    <location>
        <begin position="45"/>
        <end position="104"/>
    </location>
</feature>
<protein>
    <recommendedName>
        <fullName evidence="1">ChsH2 C-terminal OB-fold domain-containing protein</fullName>
    </recommendedName>
</protein>
<evidence type="ECO:0000313" key="2">
    <source>
        <dbReference type="EMBL" id="NYH94495.1"/>
    </source>
</evidence>
<proteinExistence type="predicted"/>
<dbReference type="Proteomes" id="UP000522081">
    <property type="component" value="Unassembled WGS sequence"/>
</dbReference>
<gene>
    <name evidence="2" type="ORF">FHS75_000800</name>
</gene>
<evidence type="ECO:0000313" key="3">
    <source>
        <dbReference type="Proteomes" id="UP000522081"/>
    </source>
</evidence>
<dbReference type="PANTHER" id="PTHR34075:SF5">
    <property type="entry name" value="BLR3430 PROTEIN"/>
    <property type="match status" value="1"/>
</dbReference>
<reference evidence="2 3" key="1">
    <citation type="submission" date="2020-07" db="EMBL/GenBank/DDBJ databases">
        <title>Genomic Encyclopedia of Type Strains, Phase IV (KMG-IV): sequencing the most valuable type-strain genomes for metagenomic binning, comparative biology and taxonomic classification.</title>
        <authorList>
            <person name="Goeker M."/>
        </authorList>
    </citation>
    <scope>NUCLEOTIDE SEQUENCE [LARGE SCALE GENOMIC DNA]</scope>
    <source>
        <strain evidence="2 3">DSM 29043</strain>
    </source>
</reference>
<dbReference type="AlphaFoldDB" id="A0A7Y9XTZ7"/>
<dbReference type="InterPro" id="IPR002878">
    <property type="entry name" value="ChsH2_C"/>
</dbReference>
<dbReference type="InterPro" id="IPR012340">
    <property type="entry name" value="NA-bd_OB-fold"/>
</dbReference>
<dbReference type="Pfam" id="PF01796">
    <property type="entry name" value="OB_ChsH2_C"/>
    <property type="match status" value="1"/>
</dbReference>
<sequence length="123" mass="13243">MSGADAHWDAALAEGRILLQRPISGGQAIFPPRIMAPGSGDKLEWFEASGDGEVYSVTWVQQKPPKPAYNVVIVELAEGARMMSRVEGVDEDALRIGMPVKARIAETEDGPVIVFDAKENAHG</sequence>
<dbReference type="SUPFAM" id="SSF50249">
    <property type="entry name" value="Nucleic acid-binding proteins"/>
    <property type="match status" value="1"/>
</dbReference>
<keyword evidence="3" id="KW-1185">Reference proteome</keyword>
<comment type="caution">
    <text evidence="2">The sequence shown here is derived from an EMBL/GenBank/DDBJ whole genome shotgun (WGS) entry which is preliminary data.</text>
</comment>
<evidence type="ECO:0000259" key="1">
    <source>
        <dbReference type="Pfam" id="PF01796"/>
    </source>
</evidence>
<accession>A0A7Y9XTZ7</accession>
<organism evidence="2 3">
    <name type="scientific">Novosphingobium marinum</name>
    <dbReference type="NCBI Taxonomy" id="1514948"/>
    <lineage>
        <taxon>Bacteria</taxon>
        <taxon>Pseudomonadati</taxon>
        <taxon>Pseudomonadota</taxon>
        <taxon>Alphaproteobacteria</taxon>
        <taxon>Sphingomonadales</taxon>
        <taxon>Sphingomonadaceae</taxon>
        <taxon>Novosphingobium</taxon>
    </lineage>
</organism>
<dbReference type="EMBL" id="JACBZF010000001">
    <property type="protein sequence ID" value="NYH94495.1"/>
    <property type="molecule type" value="Genomic_DNA"/>
</dbReference>
<dbReference type="PANTHER" id="PTHR34075">
    <property type="entry name" value="BLR3430 PROTEIN"/>
    <property type="match status" value="1"/>
</dbReference>
<name>A0A7Y9XTZ7_9SPHN</name>